<dbReference type="Pfam" id="PF10124">
    <property type="entry name" value="Mu-like_gpT"/>
    <property type="match status" value="1"/>
</dbReference>
<organism evidence="2 3">
    <name type="scientific">Tahibacter soli</name>
    <dbReference type="NCBI Taxonomy" id="2983605"/>
    <lineage>
        <taxon>Bacteria</taxon>
        <taxon>Pseudomonadati</taxon>
        <taxon>Pseudomonadota</taxon>
        <taxon>Gammaproteobacteria</taxon>
        <taxon>Lysobacterales</taxon>
        <taxon>Rhodanobacteraceae</taxon>
        <taxon>Tahibacter</taxon>
    </lineage>
</organism>
<evidence type="ECO:0000313" key="3">
    <source>
        <dbReference type="Proteomes" id="UP001139971"/>
    </source>
</evidence>
<dbReference type="EMBL" id="JAOVZO020000015">
    <property type="protein sequence ID" value="MDC8012935.1"/>
    <property type="molecule type" value="Genomic_DNA"/>
</dbReference>
<reference evidence="2" key="1">
    <citation type="submission" date="2023-02" db="EMBL/GenBank/DDBJ databases">
        <title>Tahibacter soli sp. nov. isolated from soil.</title>
        <authorList>
            <person name="Baek J.H."/>
            <person name="Lee J.K."/>
            <person name="Choi D.G."/>
            <person name="Jeon C.O."/>
        </authorList>
    </citation>
    <scope>NUCLEOTIDE SEQUENCE</scope>
    <source>
        <strain evidence="2">BL</strain>
    </source>
</reference>
<evidence type="ECO:0000313" key="2">
    <source>
        <dbReference type="EMBL" id="MDC8012935.1"/>
    </source>
</evidence>
<keyword evidence="3" id="KW-1185">Reference proteome</keyword>
<dbReference type="InterPro" id="IPR018774">
    <property type="entry name" value="Phage_Mu_GpT"/>
</dbReference>
<name>A0A9X3YKI7_9GAMM</name>
<feature type="domain" description="Bacteriophage Mu GpT" evidence="1">
    <location>
        <begin position="8"/>
        <end position="295"/>
    </location>
</feature>
<dbReference type="Proteomes" id="UP001139971">
    <property type="component" value="Unassembled WGS sequence"/>
</dbReference>
<accession>A0A9X3YKI7</accession>
<comment type="caution">
    <text evidence="2">The sequence shown here is derived from an EMBL/GenBank/DDBJ whole genome shotgun (WGS) entry which is preliminary data.</text>
</comment>
<evidence type="ECO:0000259" key="1">
    <source>
        <dbReference type="Pfam" id="PF10124"/>
    </source>
</evidence>
<dbReference type="AlphaFoldDB" id="A0A9X3YKI7"/>
<protein>
    <submittedName>
        <fullName evidence="2">Mu-like prophage major head subunit gpT family protein</fullName>
    </submittedName>
</protein>
<sequence>MIITRQNLATLNTAYRTAYQIGFDGAPSEWEEIATEVPSTTGSEEYGWLGQIPGMREWIGERQINNLQQHGYTIRNKSWEDTVAVPVPVIEDDQYGTYTPLMTELGRAAKTHPNQLVFGLLKNGFATRCYDQQYFFDTDHPVVGEDGSVQSVSNFGGGSGQPWFVLDTTRALKPLILQMRKRPAFVAKNQPNDDNVFEKNEAVFGVDGRWNVGLGFWQMAYASKQTLDEAALSAAIATIKSQKGDGGRPLGITPNILVVPPVLETAAEKLVTAIYAANGASNVMAGKLKVRAPAWMA</sequence>
<proteinExistence type="predicted"/>
<gene>
    <name evidence="2" type="ORF">OD750_010305</name>
</gene>
<dbReference type="RefSeq" id="WP_263544627.1">
    <property type="nucleotide sequence ID" value="NZ_JAOVZO020000015.1"/>
</dbReference>